<name>A0ABP7MGD3_9GAMM</name>
<keyword evidence="3" id="KW-1185">Reference proteome</keyword>
<dbReference type="EMBL" id="BAAAZU010000006">
    <property type="protein sequence ID" value="GAA3922518.1"/>
    <property type="molecule type" value="Genomic_DNA"/>
</dbReference>
<organism evidence="2 3">
    <name type="scientific">Luteimonas lutimaris</name>
    <dbReference type="NCBI Taxonomy" id="698645"/>
    <lineage>
        <taxon>Bacteria</taxon>
        <taxon>Pseudomonadati</taxon>
        <taxon>Pseudomonadota</taxon>
        <taxon>Gammaproteobacteria</taxon>
        <taxon>Lysobacterales</taxon>
        <taxon>Lysobacteraceae</taxon>
        <taxon>Luteimonas</taxon>
    </lineage>
</organism>
<evidence type="ECO:0000313" key="2">
    <source>
        <dbReference type="EMBL" id="GAA3922518.1"/>
    </source>
</evidence>
<evidence type="ECO:0000256" key="1">
    <source>
        <dbReference type="SAM" id="MobiDB-lite"/>
    </source>
</evidence>
<protein>
    <recommendedName>
        <fullName evidence="4">Transcription factor zinc-finger domain-containing protein</fullName>
    </recommendedName>
</protein>
<sequence length="134" mass="14015">MAALPDDPAAHCSDDACVAQARRLAALLRDDDVDTAIEAGLMEFVPCPRCAGAGAGAIVDDCALVSAAQQRLRTAWDARERYRARTARLQRRAAERAERRAAPLAAAHGPRKPALPPAAAAALARAKARAAGKP</sequence>
<feature type="region of interest" description="Disordered" evidence="1">
    <location>
        <begin position="90"/>
        <end position="120"/>
    </location>
</feature>
<gene>
    <name evidence="2" type="ORF">GCM10022229_15400</name>
</gene>
<evidence type="ECO:0000313" key="3">
    <source>
        <dbReference type="Proteomes" id="UP001501727"/>
    </source>
</evidence>
<evidence type="ECO:0008006" key="4">
    <source>
        <dbReference type="Google" id="ProtNLM"/>
    </source>
</evidence>
<reference evidence="3" key="1">
    <citation type="journal article" date="2019" name="Int. J. Syst. Evol. Microbiol.">
        <title>The Global Catalogue of Microorganisms (GCM) 10K type strain sequencing project: providing services to taxonomists for standard genome sequencing and annotation.</title>
        <authorList>
            <consortium name="The Broad Institute Genomics Platform"/>
            <consortium name="The Broad Institute Genome Sequencing Center for Infectious Disease"/>
            <person name="Wu L."/>
            <person name="Ma J."/>
        </authorList>
    </citation>
    <scope>NUCLEOTIDE SEQUENCE [LARGE SCALE GENOMIC DNA]</scope>
    <source>
        <strain evidence="3">JCM 16916</strain>
    </source>
</reference>
<dbReference type="RefSeq" id="WP_344759385.1">
    <property type="nucleotide sequence ID" value="NZ_BAAAZU010000006.1"/>
</dbReference>
<accession>A0ABP7MGD3</accession>
<comment type="caution">
    <text evidence="2">The sequence shown here is derived from an EMBL/GenBank/DDBJ whole genome shotgun (WGS) entry which is preliminary data.</text>
</comment>
<proteinExistence type="predicted"/>
<feature type="compositionally biased region" description="Basic and acidic residues" evidence="1">
    <location>
        <begin position="92"/>
        <end position="101"/>
    </location>
</feature>
<dbReference type="Proteomes" id="UP001501727">
    <property type="component" value="Unassembled WGS sequence"/>
</dbReference>